<dbReference type="AlphaFoldDB" id="A0A846MQC0"/>
<keyword evidence="1" id="KW-1133">Transmembrane helix</keyword>
<evidence type="ECO:0008006" key="4">
    <source>
        <dbReference type="Google" id="ProtNLM"/>
    </source>
</evidence>
<accession>A0A846MQC0</accession>
<proteinExistence type="predicted"/>
<dbReference type="InterPro" id="IPR025250">
    <property type="entry name" value="DUF4199"/>
</dbReference>
<dbReference type="EMBL" id="JAASRN010000002">
    <property type="protein sequence ID" value="NIK73659.1"/>
    <property type="molecule type" value="Genomic_DNA"/>
</dbReference>
<protein>
    <recommendedName>
        <fullName evidence="4">DUF4199 domain-containing protein</fullName>
    </recommendedName>
</protein>
<keyword evidence="1" id="KW-0812">Transmembrane</keyword>
<organism evidence="2 3">
    <name type="scientific">Thermonema lapsum</name>
    <dbReference type="NCBI Taxonomy" id="28195"/>
    <lineage>
        <taxon>Bacteria</taxon>
        <taxon>Pseudomonadati</taxon>
        <taxon>Bacteroidota</taxon>
        <taxon>Cytophagia</taxon>
        <taxon>Cytophagales</taxon>
        <taxon>Thermonemataceae</taxon>
        <taxon>Thermonema</taxon>
    </lineage>
</organism>
<evidence type="ECO:0000256" key="1">
    <source>
        <dbReference type="SAM" id="Phobius"/>
    </source>
</evidence>
<feature type="transmembrane region" description="Helical" evidence="1">
    <location>
        <begin position="72"/>
        <end position="93"/>
    </location>
</feature>
<keyword evidence="1" id="KW-0472">Membrane</keyword>
<name>A0A846MQC0_9BACT</name>
<dbReference type="Proteomes" id="UP000537126">
    <property type="component" value="Unassembled WGS sequence"/>
</dbReference>
<feature type="transmembrane region" description="Helical" evidence="1">
    <location>
        <begin position="43"/>
        <end position="60"/>
    </location>
</feature>
<dbReference type="Pfam" id="PF13858">
    <property type="entry name" value="DUF4199"/>
    <property type="match status" value="1"/>
</dbReference>
<keyword evidence="3" id="KW-1185">Reference proteome</keyword>
<dbReference type="RefSeq" id="WP_166918936.1">
    <property type="nucleotide sequence ID" value="NZ_JAASRN010000002.1"/>
</dbReference>
<comment type="caution">
    <text evidence="2">The sequence shown here is derived from an EMBL/GenBank/DDBJ whole genome shotgun (WGS) entry which is preliminary data.</text>
</comment>
<feature type="transmembrane region" description="Helical" evidence="1">
    <location>
        <begin position="150"/>
        <end position="168"/>
    </location>
</feature>
<reference evidence="2 3" key="1">
    <citation type="submission" date="2020-03" db="EMBL/GenBank/DDBJ databases">
        <title>Genomic Encyclopedia of Type Strains, Phase IV (KMG-IV): sequencing the most valuable type-strain genomes for metagenomic binning, comparative biology and taxonomic classification.</title>
        <authorList>
            <person name="Goeker M."/>
        </authorList>
    </citation>
    <scope>NUCLEOTIDE SEQUENCE [LARGE SCALE GENOMIC DNA]</scope>
    <source>
        <strain evidence="2 3">DSM 5718</strain>
    </source>
</reference>
<evidence type="ECO:0000313" key="2">
    <source>
        <dbReference type="EMBL" id="NIK73659.1"/>
    </source>
</evidence>
<evidence type="ECO:0000313" key="3">
    <source>
        <dbReference type="Proteomes" id="UP000537126"/>
    </source>
</evidence>
<feature type="transmembrane region" description="Helical" evidence="1">
    <location>
        <begin position="12"/>
        <end position="31"/>
    </location>
</feature>
<gene>
    <name evidence="2" type="ORF">FHS56_001172</name>
</gene>
<sequence>MKHPFFRTLKYGILLGCGVYTLFWILLVLIYDNPIDSTPKAMDVLLFIGISVGTTIYYKLRVAGGQLSFSEGLVMLTLTYYSLVVTQTLLLYMTLKLSPDLLDTVKQARLAALEAEKESWLKRLKTPNDFEILKQQVRMLTTAVILWQETGFRLLVGFIVSIVGATGLRS</sequence>